<sequence length="110" mass="11530">MLFCVTANYTPAAINALMAKPETNRSEAVRRVIEAAGGKLVSFYSTAAEGPGVLVIFDVPDAMAAPAIGGVVMSTGALQNYRLTRLMTPEEVVGVRRKAAQLKASYAAPS</sequence>
<dbReference type="Proteomes" id="UP001138708">
    <property type="component" value="Unassembled WGS sequence"/>
</dbReference>
<accession>A0A9X9WJB2</accession>
<dbReference type="Proteomes" id="UP000746741">
    <property type="component" value="Unassembled WGS sequence"/>
</dbReference>
<dbReference type="RefSeq" id="WP_168041229.1">
    <property type="nucleotide sequence ID" value="NZ_JAAEDK010000030.1"/>
</dbReference>
<dbReference type="Pfam" id="PF08734">
    <property type="entry name" value="GYD"/>
    <property type="match status" value="1"/>
</dbReference>
<evidence type="ECO:0000313" key="4">
    <source>
        <dbReference type="Proteomes" id="UP001138708"/>
    </source>
</evidence>
<reference evidence="2 3" key="2">
    <citation type="submission" date="2020-02" db="EMBL/GenBank/DDBJ databases">
        <authorList>
            <person name="Sun Q."/>
            <person name="Inoue M."/>
        </authorList>
    </citation>
    <scope>NUCLEOTIDE SEQUENCE [LARGE SCALE GENOMIC DNA]</scope>
    <source>
        <strain evidence="2 3">KCTC 22478</strain>
    </source>
</reference>
<name>A0A9X9WJB2_9PROT</name>
<evidence type="ECO:0000313" key="2">
    <source>
        <dbReference type="EMBL" id="NKE17372.1"/>
    </source>
</evidence>
<protein>
    <submittedName>
        <fullName evidence="1">GYD domain-containing protein</fullName>
    </submittedName>
</protein>
<dbReference type="EMBL" id="JAAVUP010000002">
    <property type="protein sequence ID" value="NKE17372.1"/>
    <property type="molecule type" value="Genomic_DNA"/>
</dbReference>
<gene>
    <name evidence="2" type="ORF">GWK15_10495</name>
    <name evidence="1" type="ORF">GXW75_14270</name>
</gene>
<dbReference type="AlphaFoldDB" id="A0A9X9WJB2"/>
<dbReference type="EMBL" id="JAAEDK010000030">
    <property type="protein sequence ID" value="MBR0660422.1"/>
    <property type="molecule type" value="Genomic_DNA"/>
</dbReference>
<reference evidence="1" key="1">
    <citation type="submission" date="2020-01" db="EMBL/GenBank/DDBJ databases">
        <authorList>
            <person name="Rat A."/>
        </authorList>
    </citation>
    <scope>NUCLEOTIDE SEQUENCE</scope>
    <source>
        <strain evidence="1">LMG 31161</strain>
    </source>
</reference>
<organism evidence="1 4">
    <name type="scientific">Neoroseomonas oryzicola</name>
    <dbReference type="NCBI Taxonomy" id="535904"/>
    <lineage>
        <taxon>Bacteria</taxon>
        <taxon>Pseudomonadati</taxon>
        <taxon>Pseudomonadota</taxon>
        <taxon>Alphaproteobacteria</taxon>
        <taxon>Acetobacterales</taxon>
        <taxon>Acetobacteraceae</taxon>
        <taxon>Neoroseomonas</taxon>
    </lineage>
</organism>
<evidence type="ECO:0000313" key="1">
    <source>
        <dbReference type="EMBL" id="MBR0660422.1"/>
    </source>
</evidence>
<reference evidence="1" key="3">
    <citation type="journal article" date="2021" name="Syst. Appl. Microbiol.">
        <title>Roseomonas hellenica sp. nov., isolated from roots of wild-growing Alkanna tinctoria.</title>
        <authorList>
            <person name="Rat A."/>
            <person name="Naranjo H.D."/>
            <person name="Lebbe L."/>
            <person name="Cnockaert M."/>
            <person name="Krigas N."/>
            <person name="Grigoriadou K."/>
            <person name="Maloupa E."/>
            <person name="Willems A."/>
        </authorList>
    </citation>
    <scope>NUCLEOTIDE SEQUENCE</scope>
    <source>
        <strain evidence="1">LMG 31161</strain>
    </source>
</reference>
<comment type="caution">
    <text evidence="1">The sequence shown here is derived from an EMBL/GenBank/DDBJ whole genome shotgun (WGS) entry which is preliminary data.</text>
</comment>
<keyword evidence="3" id="KW-1185">Reference proteome</keyword>
<dbReference type="InterPro" id="IPR014845">
    <property type="entry name" value="GYD/TTHA1554"/>
</dbReference>
<proteinExistence type="predicted"/>
<evidence type="ECO:0000313" key="3">
    <source>
        <dbReference type="Proteomes" id="UP000746741"/>
    </source>
</evidence>